<evidence type="ECO:0000256" key="1">
    <source>
        <dbReference type="ARBA" id="ARBA00022491"/>
    </source>
</evidence>
<keyword evidence="3 5" id="KW-0238">DNA-binding</keyword>
<accession>A0A892IBA8</accession>
<protein>
    <submittedName>
        <fullName evidence="7">TetR/AcrR family transcriptional regulator</fullName>
    </submittedName>
</protein>
<keyword evidence="8" id="KW-1185">Reference proteome</keyword>
<dbReference type="EMBL" id="CP069483">
    <property type="protein sequence ID" value="QRO80365.1"/>
    <property type="molecule type" value="Genomic_DNA"/>
</dbReference>
<evidence type="ECO:0000313" key="8">
    <source>
        <dbReference type="Proteomes" id="UP000625568"/>
    </source>
</evidence>
<dbReference type="InterPro" id="IPR009057">
    <property type="entry name" value="Homeodomain-like_sf"/>
</dbReference>
<sequence>MQLLESAGLEKLTTNAVAAKAGVSIGTLYQYFGSKQALLDALVTRELSAMSAKVVASLRMDAPASPGDRIRRIVRAVNATYGGRNRVHRLLIEHASATQPAGRLMPLFAELIDLWTNEGIAAPGDGRRRLSRADAFVMVHSIAGVLRTLAASKDAPPAAEVEDALVRMIVGFVSGSEGRRRPPTA</sequence>
<dbReference type="AlphaFoldDB" id="A0A892IBA8"/>
<dbReference type="InterPro" id="IPR023772">
    <property type="entry name" value="DNA-bd_HTH_TetR-type_CS"/>
</dbReference>
<reference evidence="7 8" key="1">
    <citation type="submission" date="2021-02" db="EMBL/GenBank/DDBJ databases">
        <title>FDA dAtabase for Regulatory Grade micrObial Sequences (FDA-ARGOS): Supporting development and validation of Infectious Disease Dx tests.</title>
        <authorList>
            <person name="Minogue T."/>
            <person name="Wolcott M."/>
            <person name="Wasieloski L."/>
            <person name="Aguilar W."/>
            <person name="Moore D."/>
            <person name="Jaissle J."/>
            <person name="Tallon L."/>
            <person name="Sadzewicz L."/>
            <person name="Zhao X."/>
            <person name="Boylan J."/>
            <person name="Ott S."/>
            <person name="Bowen H."/>
            <person name="Vavikolanu K."/>
            <person name="Mehta A."/>
            <person name="Aluvathingal J."/>
            <person name="Nadendla S."/>
            <person name="Yan Y."/>
            <person name="Sichtig H."/>
        </authorList>
    </citation>
    <scope>NUCLEOTIDE SEQUENCE [LARGE SCALE GENOMIC DNA]</scope>
    <source>
        <strain evidence="7 8">FDAARGOS_1272</strain>
    </source>
</reference>
<evidence type="ECO:0000256" key="4">
    <source>
        <dbReference type="ARBA" id="ARBA00023163"/>
    </source>
</evidence>
<name>A0A892IBA8_9BURK</name>
<dbReference type="GeneID" id="93130317"/>
<evidence type="ECO:0000256" key="5">
    <source>
        <dbReference type="PROSITE-ProRule" id="PRU00335"/>
    </source>
</evidence>
<keyword evidence="1" id="KW-0678">Repressor</keyword>
<evidence type="ECO:0000259" key="6">
    <source>
        <dbReference type="PROSITE" id="PS50977"/>
    </source>
</evidence>
<proteinExistence type="predicted"/>
<evidence type="ECO:0000313" key="7">
    <source>
        <dbReference type="EMBL" id="QRO80365.1"/>
    </source>
</evidence>
<feature type="domain" description="HTH tetR-type" evidence="6">
    <location>
        <begin position="1"/>
        <end position="50"/>
    </location>
</feature>
<gene>
    <name evidence="7" type="ORF">I6K02_18725</name>
</gene>
<dbReference type="PANTHER" id="PTHR30055">
    <property type="entry name" value="HTH-TYPE TRANSCRIPTIONAL REGULATOR RUTR"/>
    <property type="match status" value="1"/>
</dbReference>
<dbReference type="PROSITE" id="PS01081">
    <property type="entry name" value="HTH_TETR_1"/>
    <property type="match status" value="1"/>
</dbReference>
<dbReference type="PROSITE" id="PS50977">
    <property type="entry name" value="HTH_TETR_2"/>
    <property type="match status" value="1"/>
</dbReference>
<keyword evidence="2" id="KW-0805">Transcription regulation</keyword>
<evidence type="ECO:0000256" key="3">
    <source>
        <dbReference type="ARBA" id="ARBA00023125"/>
    </source>
</evidence>
<dbReference type="Pfam" id="PF00440">
    <property type="entry name" value="TetR_N"/>
    <property type="match status" value="1"/>
</dbReference>
<dbReference type="SUPFAM" id="SSF46689">
    <property type="entry name" value="Homeodomain-like"/>
    <property type="match status" value="1"/>
</dbReference>
<dbReference type="PANTHER" id="PTHR30055:SF234">
    <property type="entry name" value="HTH-TYPE TRANSCRIPTIONAL REGULATOR BETI"/>
    <property type="match status" value="1"/>
</dbReference>
<dbReference type="GO" id="GO:0000976">
    <property type="term" value="F:transcription cis-regulatory region binding"/>
    <property type="evidence" value="ECO:0007669"/>
    <property type="project" value="TreeGrafter"/>
</dbReference>
<dbReference type="Proteomes" id="UP000625568">
    <property type="component" value="Chromosome 2"/>
</dbReference>
<keyword evidence="4" id="KW-0804">Transcription</keyword>
<organism evidence="7 8">
    <name type="scientific">Burkholderia dolosa</name>
    <dbReference type="NCBI Taxonomy" id="152500"/>
    <lineage>
        <taxon>Bacteria</taxon>
        <taxon>Pseudomonadati</taxon>
        <taxon>Pseudomonadota</taxon>
        <taxon>Betaproteobacteria</taxon>
        <taxon>Burkholderiales</taxon>
        <taxon>Burkholderiaceae</taxon>
        <taxon>Burkholderia</taxon>
        <taxon>Burkholderia cepacia complex</taxon>
    </lineage>
</organism>
<dbReference type="InterPro" id="IPR001647">
    <property type="entry name" value="HTH_TetR"/>
</dbReference>
<dbReference type="RefSeq" id="WP_052688581.1">
    <property type="nucleotide sequence ID" value="NZ_CP033838.1"/>
</dbReference>
<evidence type="ECO:0000256" key="2">
    <source>
        <dbReference type="ARBA" id="ARBA00023015"/>
    </source>
</evidence>
<feature type="DNA-binding region" description="H-T-H motif" evidence="5">
    <location>
        <begin position="13"/>
        <end position="32"/>
    </location>
</feature>
<dbReference type="Gene3D" id="1.10.357.10">
    <property type="entry name" value="Tetracycline Repressor, domain 2"/>
    <property type="match status" value="1"/>
</dbReference>
<dbReference type="InterPro" id="IPR050109">
    <property type="entry name" value="HTH-type_TetR-like_transc_reg"/>
</dbReference>
<dbReference type="GO" id="GO:0003700">
    <property type="term" value="F:DNA-binding transcription factor activity"/>
    <property type="evidence" value="ECO:0007669"/>
    <property type="project" value="TreeGrafter"/>
</dbReference>